<dbReference type="AlphaFoldDB" id="A0A5E5R2C2"/>
<comment type="subcellular location">
    <subcellularLocation>
        <location evidence="1">Secreted</location>
    </subcellularLocation>
</comment>
<gene>
    <name evidence="5" type="ORF">TUEID40_03099</name>
</gene>
<dbReference type="InterPro" id="IPR050708">
    <property type="entry name" value="T6SS_VgrG/RHS"/>
</dbReference>
<dbReference type="Gene3D" id="2.30.110.50">
    <property type="match status" value="1"/>
</dbReference>
<dbReference type="InterPro" id="IPR006531">
    <property type="entry name" value="Gp5/Vgr_OB"/>
</dbReference>
<dbReference type="Pfam" id="PF04717">
    <property type="entry name" value="Phage_base_V"/>
    <property type="match status" value="1"/>
</dbReference>
<dbReference type="PANTHER" id="PTHR32305">
    <property type="match status" value="1"/>
</dbReference>
<protein>
    <submittedName>
        <fullName evidence="5">Phage-related baseplate assembly protein</fullName>
    </submittedName>
</protein>
<dbReference type="NCBIfam" id="TIGR01646">
    <property type="entry name" value="vgr_GE"/>
    <property type="match status" value="1"/>
</dbReference>
<sequence length="459" mass="52252">MFAPANQTHFSLRIENLRHDFQVLAFRGREAISQPFRFDLELVSERSDLDLDALLHQPAFLILSPSGEGVHGQLTSIAQGDSGKRLTGYRATLEPRLAYLGLCSDQRIFQRLSVPEIIGRVLEGHGILADAYRFQLGPTPYPAREYCTQYDETDLAFLSRLCEEEGIHYHHEFSAQGHMLVFGDDQTSFPRLQRPVAYVQDAGLVADQPVVKRFGVRFDTRASRVTRRDYDFEQPALQMQAAHGPQLVAQQPDLEDYDYPGRFTHRERGKHLSRRALERHRADYLQARGESDEPALLSGHFLTLSAHPRGEWNDLWLLTEVLHEGRQPQVLEESIDSDVAQGQGDFRQGYRNHFVATPWSAHFRPPLEHPRPRVLGCQTAVVTGPAGETIHCDQYGRVKVQFFWDRLGQADDNTSCWLRVASNWAGKRYGGVAIPRVGMEVLVGFLDVARREIWRGFAQ</sequence>
<dbReference type="SUPFAM" id="SSF69255">
    <property type="entry name" value="gp5 N-terminal domain-like"/>
    <property type="match status" value="1"/>
</dbReference>
<dbReference type="PANTHER" id="PTHR32305:SF15">
    <property type="entry name" value="PROTEIN RHSA-RELATED"/>
    <property type="match status" value="1"/>
</dbReference>
<evidence type="ECO:0000256" key="1">
    <source>
        <dbReference type="ARBA" id="ARBA00004613"/>
    </source>
</evidence>
<dbReference type="NCBIfam" id="TIGR03361">
    <property type="entry name" value="VI_Rhs_Vgr"/>
    <property type="match status" value="1"/>
</dbReference>
<evidence type="ECO:0000256" key="3">
    <source>
        <dbReference type="ARBA" id="ARBA00022525"/>
    </source>
</evidence>
<reference evidence="5" key="1">
    <citation type="submission" date="2019-09" db="EMBL/GenBank/DDBJ databases">
        <authorList>
            <person name="Gross C."/>
            <person name="Bohn E."/>
        </authorList>
    </citation>
    <scope>NUCLEOTIDE SEQUENCE</scope>
    <source>
        <strain evidence="5">ID40</strain>
    </source>
</reference>
<dbReference type="Gene3D" id="3.55.50.10">
    <property type="entry name" value="Baseplate protein-like domains"/>
    <property type="match status" value="1"/>
</dbReference>
<accession>A0A5E5R2C2</accession>
<evidence type="ECO:0000313" key="5">
    <source>
        <dbReference type="EMBL" id="VVH81918.1"/>
    </source>
</evidence>
<evidence type="ECO:0000259" key="4">
    <source>
        <dbReference type="Pfam" id="PF04717"/>
    </source>
</evidence>
<dbReference type="Gene3D" id="2.40.50.230">
    <property type="entry name" value="Gp5 N-terminal domain"/>
    <property type="match status" value="1"/>
</dbReference>
<comment type="similarity">
    <text evidence="2">Belongs to the VgrG protein family.</text>
</comment>
<dbReference type="EMBL" id="LR700248">
    <property type="protein sequence ID" value="VVH81918.1"/>
    <property type="molecule type" value="Genomic_DNA"/>
</dbReference>
<proteinExistence type="inferred from homology"/>
<dbReference type="InterPro" id="IPR037026">
    <property type="entry name" value="Vgr_OB-fold_dom_sf"/>
</dbReference>
<dbReference type="GO" id="GO:0005576">
    <property type="term" value="C:extracellular region"/>
    <property type="evidence" value="ECO:0007669"/>
    <property type="project" value="UniProtKB-SubCell"/>
</dbReference>
<name>A0A5E5R2C2_PSEAI</name>
<organism evidence="5">
    <name type="scientific">Pseudomonas aeruginosa</name>
    <dbReference type="NCBI Taxonomy" id="287"/>
    <lineage>
        <taxon>Bacteria</taxon>
        <taxon>Pseudomonadati</taxon>
        <taxon>Pseudomonadota</taxon>
        <taxon>Gammaproteobacteria</taxon>
        <taxon>Pseudomonadales</taxon>
        <taxon>Pseudomonadaceae</taxon>
        <taxon>Pseudomonas</taxon>
    </lineage>
</organism>
<evidence type="ECO:0000256" key="2">
    <source>
        <dbReference type="ARBA" id="ARBA00005558"/>
    </source>
</evidence>
<dbReference type="InterPro" id="IPR017847">
    <property type="entry name" value="T6SS_RhsGE_Vgr_subset"/>
</dbReference>
<keyword evidence="3" id="KW-0964">Secreted</keyword>
<dbReference type="SUPFAM" id="SSF69279">
    <property type="entry name" value="Phage tail proteins"/>
    <property type="match status" value="2"/>
</dbReference>
<feature type="domain" description="Gp5/Type VI secretion system Vgr protein OB-fold" evidence="4">
    <location>
        <begin position="393"/>
        <end position="446"/>
    </location>
</feature>
<dbReference type="InterPro" id="IPR006533">
    <property type="entry name" value="T6SS_Vgr_RhsGE"/>
</dbReference>
<dbReference type="Gene3D" id="4.10.220.110">
    <property type="match status" value="1"/>
</dbReference>
<dbReference type="Pfam" id="PF05954">
    <property type="entry name" value="Phage_GPD"/>
    <property type="match status" value="1"/>
</dbReference>